<evidence type="ECO:0000256" key="3">
    <source>
        <dbReference type="ARBA" id="ARBA00022729"/>
    </source>
</evidence>
<keyword evidence="7" id="KW-1185">Reference proteome</keyword>
<dbReference type="PANTHER" id="PTHR23303:SF15">
    <property type="entry name" value="COLOSSIN-A"/>
    <property type="match status" value="1"/>
</dbReference>
<feature type="domain" description="DUF11" evidence="4">
    <location>
        <begin position="496"/>
        <end position="617"/>
    </location>
</feature>
<organism evidence="6 7">
    <name type="scientific">Botrimarina colliarenosi</name>
    <dbReference type="NCBI Taxonomy" id="2528001"/>
    <lineage>
        <taxon>Bacteria</taxon>
        <taxon>Pseudomonadati</taxon>
        <taxon>Planctomycetota</taxon>
        <taxon>Planctomycetia</taxon>
        <taxon>Pirellulales</taxon>
        <taxon>Lacipirellulaceae</taxon>
        <taxon>Botrimarina</taxon>
    </lineage>
</organism>
<gene>
    <name evidence="6" type="primary">sdrI</name>
    <name evidence="6" type="ORF">Pla108_09190</name>
</gene>
<evidence type="ECO:0000256" key="2">
    <source>
        <dbReference type="ARBA" id="ARBA00022525"/>
    </source>
</evidence>
<dbReference type="EMBL" id="SJPR01000001">
    <property type="protein sequence ID" value="TWT99975.1"/>
    <property type="molecule type" value="Genomic_DNA"/>
</dbReference>
<dbReference type="AlphaFoldDB" id="A0A5C6ALB7"/>
<evidence type="ECO:0000313" key="6">
    <source>
        <dbReference type="EMBL" id="TWT99975.1"/>
    </source>
</evidence>
<proteinExistence type="predicted"/>
<evidence type="ECO:0000256" key="1">
    <source>
        <dbReference type="ARBA" id="ARBA00004613"/>
    </source>
</evidence>
<dbReference type="SUPFAM" id="SSF117074">
    <property type="entry name" value="Hypothetical protein PA1324"/>
    <property type="match status" value="3"/>
</dbReference>
<dbReference type="Gene3D" id="2.60.40.3080">
    <property type="match status" value="1"/>
</dbReference>
<dbReference type="InterPro" id="IPR033764">
    <property type="entry name" value="Sdr_B"/>
</dbReference>
<evidence type="ECO:0000313" key="7">
    <source>
        <dbReference type="Proteomes" id="UP000317421"/>
    </source>
</evidence>
<keyword evidence="3" id="KW-0732">Signal</keyword>
<protein>
    <submittedName>
        <fullName evidence="6">Serine-aspartate repeat-containing protein I</fullName>
    </submittedName>
</protein>
<feature type="domain" description="SD-repeat containing protein B" evidence="5">
    <location>
        <begin position="343"/>
        <end position="438"/>
    </location>
</feature>
<dbReference type="Gene3D" id="2.60.40.10">
    <property type="entry name" value="Immunoglobulins"/>
    <property type="match status" value="3"/>
</dbReference>
<keyword evidence="2" id="KW-0964">Secreted</keyword>
<dbReference type="RefSeq" id="WP_146443434.1">
    <property type="nucleotide sequence ID" value="NZ_SJPR01000001.1"/>
</dbReference>
<dbReference type="Proteomes" id="UP000317421">
    <property type="component" value="Unassembled WGS sequence"/>
</dbReference>
<dbReference type="InterPro" id="IPR001434">
    <property type="entry name" value="OmcB-like_DUF11"/>
</dbReference>
<sequence>MRKPRPSYRRSLRHFELLEGRRLLATDLAQIAGFVRNDLDNDGVDDVVAVSQQVELFLDNGTTPGVFDLGDTSQGTTTTNASGAYSFDGLVAGDYFVRVNPTTGTQTRSGENVSALISFDATEAMGTTNLTIDAFDTAQSANASTAGLTTASDADGVNAGDGGARDLLANIVSGSGEIALVSDFVGTGILNLATTGNVRGAASVVWDGADGDAETVDAGGLSLDLSNSGANSAIELQAAADRAGASVTVRLYSGAGNVSEATVTIVDDDAAIDGDADESISIPFTSFTTVSGAGVDLSDVGAIEVEFDFDAPGFESLDAQVDVVGVLGYTTKTADFTVLNEMSLGDQVWLDLDNDGVFDPGETGVAGVALTLFEDSDGDDSISGETQVGTATTASDGTYLFSSLLPGDYLVRVDASNFTGSGALVGKVTSTGNDVAGMAPDTDVANVDDTDKGTAQMDGSVLSKGVTLVAADEPINDGDTDNDTNRTLDFGFMPFDLTITKVDDDAGATLAPGDTVTYTIVATNSGPAPAANVTVTDVLPAGLTFVSAGSTTPTTNTAVGSTTELTFDFASIASGDTETITIVATIDSGFVGAVTNNVSVAAPGEVDVLTNTATASSTVAVPLGSINGKVVVDINGNNVRDAGDLPIQGVVISLFDAMDQLVDTAVTDAMGCYEFTGLVPGVYRVVQTQPTAFADSNQTTGSTGANASGTNTITGIQVDAGNNIPVGPDNDFLEGLPTISKRRFFWSTGLFNALN</sequence>
<accession>A0A5C6ALB7</accession>
<reference evidence="6 7" key="1">
    <citation type="submission" date="2019-02" db="EMBL/GenBank/DDBJ databases">
        <title>Deep-cultivation of Planctomycetes and their phenomic and genomic characterization uncovers novel biology.</title>
        <authorList>
            <person name="Wiegand S."/>
            <person name="Jogler M."/>
            <person name="Boedeker C."/>
            <person name="Pinto D."/>
            <person name="Vollmers J."/>
            <person name="Rivas-Marin E."/>
            <person name="Kohn T."/>
            <person name="Peeters S.H."/>
            <person name="Heuer A."/>
            <person name="Rast P."/>
            <person name="Oberbeckmann S."/>
            <person name="Bunk B."/>
            <person name="Jeske O."/>
            <person name="Meyerdierks A."/>
            <person name="Storesund J.E."/>
            <person name="Kallscheuer N."/>
            <person name="Luecker S."/>
            <person name="Lage O.M."/>
            <person name="Pohl T."/>
            <person name="Merkel B.J."/>
            <person name="Hornburger P."/>
            <person name="Mueller R.-W."/>
            <person name="Bruemmer F."/>
            <person name="Labrenz M."/>
            <person name="Spormann A.M."/>
            <person name="Op Den Camp H."/>
            <person name="Overmann J."/>
            <person name="Amann R."/>
            <person name="Jetten M.S.M."/>
            <person name="Mascher T."/>
            <person name="Medema M.H."/>
            <person name="Devos D.P."/>
            <person name="Kaster A.-K."/>
            <person name="Ovreas L."/>
            <person name="Rohde M."/>
            <person name="Galperin M.Y."/>
            <person name="Jogler C."/>
        </authorList>
    </citation>
    <scope>NUCLEOTIDE SEQUENCE [LARGE SCALE GENOMIC DNA]</scope>
    <source>
        <strain evidence="6 7">Pla108</strain>
    </source>
</reference>
<dbReference type="PANTHER" id="PTHR23303">
    <property type="entry name" value="CARBOXYPEPTIDASE REGULATORY REGION-CONTAINING"/>
    <property type="match status" value="1"/>
</dbReference>
<dbReference type="InterPro" id="IPR013783">
    <property type="entry name" value="Ig-like_fold"/>
</dbReference>
<dbReference type="NCBIfam" id="TIGR01451">
    <property type="entry name" value="B_ant_repeat"/>
    <property type="match status" value="1"/>
</dbReference>
<dbReference type="InterPro" id="IPR047589">
    <property type="entry name" value="DUF11_rpt"/>
</dbReference>
<comment type="caution">
    <text evidence="6">The sequence shown here is derived from an EMBL/GenBank/DDBJ whole genome shotgun (WGS) entry which is preliminary data.</text>
</comment>
<evidence type="ECO:0000259" key="4">
    <source>
        <dbReference type="Pfam" id="PF01345"/>
    </source>
</evidence>
<dbReference type="InterPro" id="IPR051417">
    <property type="entry name" value="SDr/BOS_complex"/>
</dbReference>
<feature type="domain" description="SD-repeat containing protein B" evidence="5">
    <location>
        <begin position="628"/>
        <end position="717"/>
    </location>
</feature>
<dbReference type="GO" id="GO:0005576">
    <property type="term" value="C:extracellular region"/>
    <property type="evidence" value="ECO:0007669"/>
    <property type="project" value="UniProtKB-SubCell"/>
</dbReference>
<dbReference type="OrthoDB" id="1758300at2"/>
<comment type="subcellular location">
    <subcellularLocation>
        <location evidence="1">Secreted</location>
    </subcellularLocation>
</comment>
<name>A0A5C6ALB7_9BACT</name>
<dbReference type="Pfam" id="PF01345">
    <property type="entry name" value="DUF11"/>
    <property type="match status" value="1"/>
</dbReference>
<evidence type="ECO:0000259" key="5">
    <source>
        <dbReference type="Pfam" id="PF17210"/>
    </source>
</evidence>
<dbReference type="Pfam" id="PF17210">
    <property type="entry name" value="SdrD_B"/>
    <property type="match status" value="2"/>
</dbReference>